<protein>
    <submittedName>
        <fullName evidence="8">Oxidoreductase, FAD-binding domain-containing protein</fullName>
    </submittedName>
</protein>
<feature type="domain" description="Flavoprotein pyridine nucleotide cytochrome reductase-like FAD-binding" evidence="7">
    <location>
        <begin position="6"/>
        <end position="49"/>
    </location>
</feature>
<evidence type="ECO:0000256" key="1">
    <source>
        <dbReference type="ARBA" id="ARBA00001974"/>
    </source>
</evidence>
<comment type="caution">
    <text evidence="8">The sequence shown here is derived from an EMBL/GenBank/DDBJ whole genome shotgun (WGS) entry which is preliminary data.</text>
</comment>
<evidence type="ECO:0000256" key="4">
    <source>
        <dbReference type="ARBA" id="ARBA00023002"/>
    </source>
</evidence>
<feature type="binding site" evidence="5">
    <location>
        <position position="43"/>
    </location>
    <ligand>
        <name>FAD</name>
        <dbReference type="ChEBI" id="CHEBI:57692"/>
    </ligand>
</feature>
<organism evidence="8 9">
    <name type="scientific">Cynara cardunculus var. scolymus</name>
    <name type="common">Globe artichoke</name>
    <name type="synonym">Cynara scolymus</name>
    <dbReference type="NCBI Taxonomy" id="59895"/>
    <lineage>
        <taxon>Eukaryota</taxon>
        <taxon>Viridiplantae</taxon>
        <taxon>Streptophyta</taxon>
        <taxon>Embryophyta</taxon>
        <taxon>Tracheophyta</taxon>
        <taxon>Spermatophyta</taxon>
        <taxon>Magnoliopsida</taxon>
        <taxon>eudicotyledons</taxon>
        <taxon>Gunneridae</taxon>
        <taxon>Pentapetalae</taxon>
        <taxon>asterids</taxon>
        <taxon>campanulids</taxon>
        <taxon>Asterales</taxon>
        <taxon>Asteraceae</taxon>
        <taxon>Carduoideae</taxon>
        <taxon>Cardueae</taxon>
        <taxon>Carduinae</taxon>
        <taxon>Cynara</taxon>
    </lineage>
</organism>
<feature type="binding site" evidence="5">
    <location>
        <position position="42"/>
    </location>
    <ligand>
        <name>FAD</name>
        <dbReference type="ChEBI" id="CHEBI:57692"/>
    </ligand>
</feature>
<sequence>MHFIRGKDSQGEEVIKPYTPTTLDADVGYFELVIKMYPQGRMSHHSREMREVGNNDGGEVTAERGGGWGTMRVGSGDEGEENLIVKRGMVGSGYLTRWCKAMLYLKAPVYIVHDNFLTFVLFRFVIGQHLDQFSVRMHQPLIQLLAL</sequence>
<dbReference type="STRING" id="59895.A0A103Y5Z2"/>
<dbReference type="InterPro" id="IPR001834">
    <property type="entry name" value="CBR-like"/>
</dbReference>
<evidence type="ECO:0000256" key="6">
    <source>
        <dbReference type="SAM" id="MobiDB-lite"/>
    </source>
</evidence>
<evidence type="ECO:0000259" key="7">
    <source>
        <dbReference type="Pfam" id="PF00970"/>
    </source>
</evidence>
<evidence type="ECO:0000256" key="2">
    <source>
        <dbReference type="ARBA" id="ARBA00022630"/>
    </source>
</evidence>
<dbReference type="AlphaFoldDB" id="A0A103Y5Z2"/>
<gene>
    <name evidence="8" type="ORF">Ccrd_018577</name>
</gene>
<keyword evidence="4" id="KW-0560">Oxidoreductase</keyword>
<comment type="cofactor">
    <cofactor evidence="1 5">
        <name>FAD</name>
        <dbReference type="ChEBI" id="CHEBI:57692"/>
    </cofactor>
</comment>
<dbReference type="InterPro" id="IPR017938">
    <property type="entry name" value="Riboflavin_synthase-like_b-brl"/>
</dbReference>
<evidence type="ECO:0000313" key="8">
    <source>
        <dbReference type="EMBL" id="KVI03129.1"/>
    </source>
</evidence>
<accession>A0A103Y5Z2</accession>
<keyword evidence="9" id="KW-1185">Reference proteome</keyword>
<feature type="binding site" evidence="5">
    <location>
        <position position="17"/>
    </location>
    <ligand>
        <name>FAD</name>
        <dbReference type="ChEBI" id="CHEBI:57692"/>
    </ligand>
</feature>
<dbReference type="Proteomes" id="UP000243975">
    <property type="component" value="Unassembled WGS sequence"/>
</dbReference>
<dbReference type="PANTHER" id="PTHR19370:SF184">
    <property type="entry name" value="NADH-CYTOCHROME B5 REDUCTASE-LIKE"/>
    <property type="match status" value="1"/>
</dbReference>
<name>A0A103Y5Z2_CYNCS</name>
<dbReference type="EMBL" id="LEKV01002516">
    <property type="protein sequence ID" value="KVI03129.1"/>
    <property type="molecule type" value="Genomic_DNA"/>
</dbReference>
<dbReference type="Gramene" id="KVI03129">
    <property type="protein sequence ID" value="KVI03129"/>
    <property type="gene ID" value="Ccrd_018577"/>
</dbReference>
<dbReference type="PANTHER" id="PTHR19370">
    <property type="entry name" value="NADH-CYTOCHROME B5 REDUCTASE"/>
    <property type="match status" value="1"/>
</dbReference>
<reference evidence="8 9" key="1">
    <citation type="journal article" date="2016" name="Sci. Rep.">
        <title>The genome sequence of the outbreeding globe artichoke constructed de novo incorporating a phase-aware low-pass sequencing strategy of F1 progeny.</title>
        <authorList>
            <person name="Scaglione D."/>
            <person name="Reyes-Chin-Wo S."/>
            <person name="Acquadro A."/>
            <person name="Froenicke L."/>
            <person name="Portis E."/>
            <person name="Beitel C."/>
            <person name="Tirone M."/>
            <person name="Mauro R."/>
            <person name="Lo Monaco A."/>
            <person name="Mauromicale G."/>
            <person name="Faccioli P."/>
            <person name="Cattivelli L."/>
            <person name="Rieseberg L."/>
            <person name="Michelmore R."/>
            <person name="Lanteri S."/>
        </authorList>
    </citation>
    <scope>NUCLEOTIDE SEQUENCE [LARGE SCALE GENOMIC DNA]</scope>
    <source>
        <tissue evidence="8">Leaf</tissue>
    </source>
</reference>
<feature type="binding site" evidence="5">
    <location>
        <position position="33"/>
    </location>
    <ligand>
        <name>FAD</name>
        <dbReference type="ChEBI" id="CHEBI:57692"/>
    </ligand>
</feature>
<feature type="binding site" evidence="5">
    <location>
        <position position="35"/>
    </location>
    <ligand>
        <name>FAD</name>
        <dbReference type="ChEBI" id="CHEBI:57692"/>
    </ligand>
</feature>
<proteinExistence type="predicted"/>
<dbReference type="GO" id="GO:0004128">
    <property type="term" value="F:cytochrome-b5 reductase activity, acting on NAD(P)H"/>
    <property type="evidence" value="ECO:0007669"/>
    <property type="project" value="TreeGrafter"/>
</dbReference>
<evidence type="ECO:0000256" key="3">
    <source>
        <dbReference type="ARBA" id="ARBA00022827"/>
    </source>
</evidence>
<evidence type="ECO:0000313" key="9">
    <source>
        <dbReference type="Proteomes" id="UP000243975"/>
    </source>
</evidence>
<feature type="binding site" evidence="5">
    <location>
        <position position="18"/>
    </location>
    <ligand>
        <name>FAD</name>
        <dbReference type="ChEBI" id="CHEBI:57692"/>
    </ligand>
</feature>
<evidence type="ECO:0000256" key="5">
    <source>
        <dbReference type="PIRSR" id="PIRSR601834-1"/>
    </source>
</evidence>
<keyword evidence="3 5" id="KW-0274">FAD</keyword>
<feature type="region of interest" description="Disordered" evidence="6">
    <location>
        <begin position="48"/>
        <end position="72"/>
    </location>
</feature>
<dbReference type="InterPro" id="IPR008333">
    <property type="entry name" value="Cbr1-like_FAD-bd_dom"/>
</dbReference>
<dbReference type="Gene3D" id="2.40.30.10">
    <property type="entry name" value="Translation factors"/>
    <property type="match status" value="1"/>
</dbReference>
<dbReference type="GO" id="GO:0022900">
    <property type="term" value="P:electron transport chain"/>
    <property type="evidence" value="ECO:0007669"/>
    <property type="project" value="TreeGrafter"/>
</dbReference>
<dbReference type="SUPFAM" id="SSF63380">
    <property type="entry name" value="Riboflavin synthase domain-like"/>
    <property type="match status" value="1"/>
</dbReference>
<keyword evidence="2 5" id="KW-0285">Flavoprotein</keyword>
<dbReference type="Pfam" id="PF00970">
    <property type="entry name" value="FAD_binding_6"/>
    <property type="match status" value="1"/>
</dbReference>